<dbReference type="InterPro" id="IPR013098">
    <property type="entry name" value="Ig_I-set"/>
</dbReference>
<protein>
    <submittedName>
        <fullName evidence="6">Uncharacterized protein</fullName>
    </submittedName>
</protein>
<feature type="domain" description="Ig-like" evidence="4">
    <location>
        <begin position="22"/>
        <end position="121"/>
    </location>
</feature>
<dbReference type="InterPro" id="IPR003598">
    <property type="entry name" value="Ig_sub2"/>
</dbReference>
<keyword evidence="2" id="KW-1133">Transmembrane helix</keyword>
<dbReference type="Proteomes" id="UP000828390">
    <property type="component" value="Unassembled WGS sequence"/>
</dbReference>
<dbReference type="InterPro" id="IPR002602">
    <property type="entry name" value="DB"/>
</dbReference>
<dbReference type="InterPro" id="IPR013783">
    <property type="entry name" value="Ig-like_fold"/>
</dbReference>
<proteinExistence type="predicted"/>
<feature type="signal peptide" evidence="3">
    <location>
        <begin position="1"/>
        <end position="19"/>
    </location>
</feature>
<feature type="chain" id="PRO_5039065376" evidence="3">
    <location>
        <begin position="20"/>
        <end position="1597"/>
    </location>
</feature>
<feature type="domain" description="Fibronectin type-III" evidence="5">
    <location>
        <begin position="1283"/>
        <end position="1379"/>
    </location>
</feature>
<evidence type="ECO:0000259" key="5">
    <source>
        <dbReference type="PROSITE" id="PS50853"/>
    </source>
</evidence>
<gene>
    <name evidence="6" type="ORF">DPMN_027574</name>
</gene>
<dbReference type="InterPro" id="IPR036116">
    <property type="entry name" value="FN3_sf"/>
</dbReference>
<dbReference type="SUPFAM" id="SSF49265">
    <property type="entry name" value="Fibronectin type III"/>
    <property type="match status" value="4"/>
</dbReference>
<name>A0A9D4RFN0_DREPO</name>
<evidence type="ECO:0000256" key="1">
    <source>
        <dbReference type="ARBA" id="ARBA00022737"/>
    </source>
</evidence>
<dbReference type="InterPro" id="IPR036179">
    <property type="entry name" value="Ig-like_dom_sf"/>
</dbReference>
<dbReference type="SMART" id="SM00060">
    <property type="entry name" value="FN3"/>
    <property type="match status" value="6"/>
</dbReference>
<reference evidence="6" key="2">
    <citation type="submission" date="2020-11" db="EMBL/GenBank/DDBJ databases">
        <authorList>
            <person name="McCartney M.A."/>
            <person name="Auch B."/>
            <person name="Kono T."/>
            <person name="Mallez S."/>
            <person name="Becker A."/>
            <person name="Gohl D.M."/>
            <person name="Silverstein K.A.T."/>
            <person name="Koren S."/>
            <person name="Bechman K.B."/>
            <person name="Herman A."/>
            <person name="Abrahante J.E."/>
            <person name="Garbe J."/>
        </authorList>
    </citation>
    <scope>NUCLEOTIDE SEQUENCE</scope>
    <source>
        <strain evidence="6">Duluth1</strain>
        <tissue evidence="6">Whole animal</tissue>
    </source>
</reference>
<dbReference type="SMART" id="SM00409">
    <property type="entry name" value="IG"/>
    <property type="match status" value="3"/>
</dbReference>
<feature type="domain" description="Fibronectin type-III" evidence="5">
    <location>
        <begin position="452"/>
        <end position="549"/>
    </location>
</feature>
<dbReference type="Pfam" id="PF07679">
    <property type="entry name" value="I-set"/>
    <property type="match status" value="1"/>
</dbReference>
<feature type="domain" description="Fibronectin type-III" evidence="5">
    <location>
        <begin position="1381"/>
        <end position="1471"/>
    </location>
</feature>
<keyword evidence="1" id="KW-0677">Repeat</keyword>
<dbReference type="SUPFAM" id="SSF48726">
    <property type="entry name" value="Immunoglobulin"/>
    <property type="match status" value="3"/>
</dbReference>
<dbReference type="EMBL" id="JAIWYP010000002">
    <property type="protein sequence ID" value="KAH3864555.1"/>
    <property type="molecule type" value="Genomic_DNA"/>
</dbReference>
<dbReference type="CDD" id="cd00063">
    <property type="entry name" value="FN3"/>
    <property type="match status" value="6"/>
</dbReference>
<feature type="transmembrane region" description="Helical" evidence="2">
    <location>
        <begin position="1489"/>
        <end position="1511"/>
    </location>
</feature>
<feature type="domain" description="Fibronectin type-III" evidence="5">
    <location>
        <begin position="888"/>
        <end position="980"/>
    </location>
</feature>
<feature type="domain" description="Fibronectin type-III" evidence="5">
    <location>
        <begin position="242"/>
        <end position="336"/>
    </location>
</feature>
<dbReference type="Gene3D" id="2.60.40.10">
    <property type="entry name" value="Immunoglobulins"/>
    <property type="match status" value="9"/>
</dbReference>
<evidence type="ECO:0000256" key="2">
    <source>
        <dbReference type="SAM" id="Phobius"/>
    </source>
</evidence>
<evidence type="ECO:0000313" key="6">
    <source>
        <dbReference type="EMBL" id="KAH3864555.1"/>
    </source>
</evidence>
<evidence type="ECO:0000256" key="3">
    <source>
        <dbReference type="SAM" id="SignalP"/>
    </source>
</evidence>
<keyword evidence="7" id="KW-1185">Reference proteome</keyword>
<dbReference type="InterPro" id="IPR050964">
    <property type="entry name" value="Striated_Muscle_Regulatory"/>
</dbReference>
<dbReference type="PROSITE" id="PS50853">
    <property type="entry name" value="FN3"/>
    <property type="match status" value="6"/>
</dbReference>
<sequence length="1597" mass="175618">MIRSLVVLATLVFSTTVYAQVPNIPTLSKEQSLALGSVAFFPCQVKYLGTNQSVIWEHVDHNVTLSMGWGLLNFPWKQKYSITSPQDASDQWNLVVYNLEHSDAGIYRCYVLGYKNMVSVNHILHVTGAPTPPTYQEVDVTACCIDQGVETCALPMCRTITPFVQIVAMASNSTCMANNLLKVLWCGQDGRNHMPCCMRIGLSTKCQNLCDGWGTNDGTSYTECIPSAMSLIQCLKEGQSRLPSQPTSVSAVATGANILVSWLPPLENPNLVINYKVQFKKSEEPYYKFVIVSNVTNFELLQYLETTTLYEIQVIAVSQFGASQPSYGVQMATRTDAFDMYNKTVSVRECCSTKQISNECLDFCDPANLDLGGINMDADKLYTCYGDVQDAYSCLMGGGNHTPCCARMNVPSKCYPMCAGQFVFTFELTVCLYNLPLIAACVEEGAVFLPAPPVNTRIIDSSVTSVEATVAWDNPSSYVPTWSYIVDWKRQADISNNWNSVKVKAGTRYQLTGLQPNTLYDVRVYTVNDKGASLPELTLMLVTQGIQSDPKPYNETECCNTKGVPSSCLKICTHDFRLKPLDQIFTEAYLCTSYFDEMLHCGTGTGVIGCFAFSIWNSVADGRDHTECCRRRGISDACLKLCAMTAAVEVTYDFVSCMLYKDTLSTCFEEGRVVLPQSPKGLYIVKAEPLSITLQWKTPSGPAVTSYTVQYAVGTLKEYNTVTWSQVTMINSTFSIINKLEANTSYIIRVLSVNSAGTSLPSNAVTGYTKPSPLSDSSEPDWDKVWQNRTECCRNQKMDAECIDACVRGEIPTTAKCGQDFHLFLMCAADGRNHGPCCHMVPEFPSGACLSLCQGGSVFPDGQLALCRAHLNTIMTCFSDGQGKLPPPPEAFRVTDYTSDSATLAWAVPSSNCGANSTCMYTAMILDDTNEMTRIEVNASLTHTFSGLEPESVYRLSVMATNKYGESLPAPFTRVVTRQSVGLYVSQYPPGVINQGQSVTLTCIGTGTEDPLEWERNKRLASNTSSYTIDNVTPDDNGEYICKETSDGLDITKSLFLNVKFTPKPVAISTTHKALPGLKHEARLFCQYKGFPSLIAWTRDNHQPLTESRFNIQPHIYNFTDGITTSYLEIRDVVLDDFGIYTCNGSNEFGFALITETFENDYPYGSQVPPGNATSPTHVSDCCKARKVPEDCRQSVCSYAIDLAALVADPNLSHCVTYFEDYIVCGADGKDHTSCCTKEGISDFCLPLCRGLVPQHDDIRKMLVCIQDFKPIIECAINAIQYAPTAPQNASAQVIEDSVLVSWQYPDRNPHKVNTFVVHYTLNGKPEYKPQTVGKLLTEVKLYLPDIKTSDNYTGWVVAENDWGTSLPSNNFTVVVLRLVPPKPVNIRATVLGTNISLIWDQPRTRLNITKYNVFYKEPSDEMSTMVPATNNFAMLIGLKPGTSYTVQVAALSMDGLGTMSDSIVIKSQGNEGTVSSQQSQSSEVRTGMAVGLVLAALLIIVIAVVVIIFVRRSLKSKNGTISTVAFENPQYAQEGTVTGLPGDDSEDSNQFGYTNLREDTMVDRPYVTMQPASTPVAQAFGNGTYTNSPATLNLED</sequence>
<dbReference type="PANTHER" id="PTHR13817:SF155">
    <property type="entry name" value="IG-LIKE AND FIBRONECTIN TYPE-III DOMAIN-CONTAINING PROTEIN C25G4.10"/>
    <property type="match status" value="1"/>
</dbReference>
<dbReference type="Pfam" id="PF01682">
    <property type="entry name" value="DB"/>
    <property type="match status" value="6"/>
</dbReference>
<keyword evidence="2" id="KW-0812">Transmembrane</keyword>
<feature type="domain" description="Ig-like" evidence="4">
    <location>
        <begin position="971"/>
        <end position="1052"/>
    </location>
</feature>
<dbReference type="PANTHER" id="PTHR13817">
    <property type="entry name" value="TITIN"/>
    <property type="match status" value="1"/>
</dbReference>
<evidence type="ECO:0000313" key="7">
    <source>
        <dbReference type="Proteomes" id="UP000828390"/>
    </source>
</evidence>
<feature type="domain" description="Fibronectin type-III" evidence="5">
    <location>
        <begin position="675"/>
        <end position="772"/>
    </location>
</feature>
<dbReference type="InterPro" id="IPR003961">
    <property type="entry name" value="FN3_dom"/>
</dbReference>
<dbReference type="Pfam" id="PF13927">
    <property type="entry name" value="Ig_3"/>
    <property type="match status" value="1"/>
</dbReference>
<dbReference type="InterPro" id="IPR003599">
    <property type="entry name" value="Ig_sub"/>
</dbReference>
<dbReference type="SMART" id="SM00408">
    <property type="entry name" value="IGc2"/>
    <property type="match status" value="3"/>
</dbReference>
<comment type="caution">
    <text evidence="6">The sequence shown here is derived from an EMBL/GenBank/DDBJ whole genome shotgun (WGS) entry which is preliminary data.</text>
</comment>
<dbReference type="Pfam" id="PF00041">
    <property type="entry name" value="fn3"/>
    <property type="match status" value="5"/>
</dbReference>
<evidence type="ECO:0000259" key="4">
    <source>
        <dbReference type="PROSITE" id="PS50835"/>
    </source>
</evidence>
<feature type="domain" description="Ig-like" evidence="4">
    <location>
        <begin position="1063"/>
        <end position="1159"/>
    </location>
</feature>
<reference evidence="6" key="1">
    <citation type="journal article" date="2019" name="bioRxiv">
        <title>The Genome of the Zebra Mussel, Dreissena polymorpha: A Resource for Invasive Species Research.</title>
        <authorList>
            <person name="McCartney M.A."/>
            <person name="Auch B."/>
            <person name="Kono T."/>
            <person name="Mallez S."/>
            <person name="Zhang Y."/>
            <person name="Obille A."/>
            <person name="Becker A."/>
            <person name="Abrahante J.E."/>
            <person name="Garbe J."/>
            <person name="Badalamenti J.P."/>
            <person name="Herman A."/>
            <person name="Mangelson H."/>
            <person name="Liachko I."/>
            <person name="Sullivan S."/>
            <person name="Sone E.D."/>
            <person name="Koren S."/>
            <person name="Silverstein K.A.T."/>
            <person name="Beckman K.B."/>
            <person name="Gohl D.M."/>
        </authorList>
    </citation>
    <scope>NUCLEOTIDE SEQUENCE</scope>
    <source>
        <strain evidence="6">Duluth1</strain>
        <tissue evidence="6">Whole animal</tissue>
    </source>
</reference>
<keyword evidence="2" id="KW-0472">Membrane</keyword>
<organism evidence="6 7">
    <name type="scientific">Dreissena polymorpha</name>
    <name type="common">Zebra mussel</name>
    <name type="synonym">Mytilus polymorpha</name>
    <dbReference type="NCBI Taxonomy" id="45954"/>
    <lineage>
        <taxon>Eukaryota</taxon>
        <taxon>Metazoa</taxon>
        <taxon>Spiralia</taxon>
        <taxon>Lophotrochozoa</taxon>
        <taxon>Mollusca</taxon>
        <taxon>Bivalvia</taxon>
        <taxon>Autobranchia</taxon>
        <taxon>Heteroconchia</taxon>
        <taxon>Euheterodonta</taxon>
        <taxon>Imparidentia</taxon>
        <taxon>Neoheterodontei</taxon>
        <taxon>Myida</taxon>
        <taxon>Dreissenoidea</taxon>
        <taxon>Dreissenidae</taxon>
        <taxon>Dreissena</taxon>
    </lineage>
</organism>
<keyword evidence="3" id="KW-0732">Signal</keyword>
<dbReference type="PROSITE" id="PS50835">
    <property type="entry name" value="IG_LIKE"/>
    <property type="match status" value="3"/>
</dbReference>
<dbReference type="InterPro" id="IPR007110">
    <property type="entry name" value="Ig-like_dom"/>
</dbReference>
<accession>A0A9D4RFN0</accession>